<evidence type="ECO:0000256" key="2">
    <source>
        <dbReference type="ARBA" id="ARBA00008954"/>
    </source>
</evidence>
<organism evidence="5 6">
    <name type="scientific">Arenibacter aquaticus</name>
    <dbReference type="NCBI Taxonomy" id="2489054"/>
    <lineage>
        <taxon>Bacteria</taxon>
        <taxon>Pseudomonadati</taxon>
        <taxon>Bacteroidota</taxon>
        <taxon>Flavobacteriia</taxon>
        <taxon>Flavobacteriales</taxon>
        <taxon>Flavobacteriaceae</taxon>
        <taxon>Arenibacter</taxon>
    </lineage>
</organism>
<evidence type="ECO:0000313" key="6">
    <source>
        <dbReference type="Proteomes" id="UP000267585"/>
    </source>
</evidence>
<comment type="similarity">
    <text evidence="2 4">Belongs to the class-III pyridoxal-phosphate-dependent aminotransferase family.</text>
</comment>
<keyword evidence="5" id="KW-0032">Aminotransferase</keyword>
<dbReference type="InterPro" id="IPR015424">
    <property type="entry name" value="PyrdxlP-dep_Trfase"/>
</dbReference>
<name>A0A430K6X6_9FLAO</name>
<dbReference type="Proteomes" id="UP000267585">
    <property type="component" value="Unassembled WGS sequence"/>
</dbReference>
<comment type="caution">
    <text evidence="5">The sequence shown here is derived from an EMBL/GenBank/DDBJ whole genome shotgun (WGS) entry which is preliminary data.</text>
</comment>
<keyword evidence="6" id="KW-1185">Reference proteome</keyword>
<reference evidence="5 6" key="1">
    <citation type="submission" date="2018-11" db="EMBL/GenBank/DDBJ databases">
        <title>Arenibacter aquaticus sp.nov., a marine bacterium isolated from surface seawater in the South China Sea.</title>
        <authorList>
            <person name="Guo J."/>
            <person name="Sun J."/>
        </authorList>
    </citation>
    <scope>NUCLEOTIDE SEQUENCE [LARGE SCALE GENOMIC DNA]</scope>
    <source>
        <strain evidence="5 6">GUO666</strain>
    </source>
</reference>
<comment type="cofactor">
    <cofactor evidence="1">
        <name>pyridoxal 5'-phosphate</name>
        <dbReference type="ChEBI" id="CHEBI:597326"/>
    </cofactor>
</comment>
<dbReference type="InterPro" id="IPR015422">
    <property type="entry name" value="PyrdxlP-dep_Trfase_small"/>
</dbReference>
<dbReference type="EMBL" id="RQPJ01000002">
    <property type="protein sequence ID" value="RTE54729.1"/>
    <property type="molecule type" value="Genomic_DNA"/>
</dbReference>
<proteinExistence type="inferred from homology"/>
<dbReference type="Gene3D" id="3.40.640.10">
    <property type="entry name" value="Type I PLP-dependent aspartate aminotransferase-like (Major domain)"/>
    <property type="match status" value="1"/>
</dbReference>
<keyword evidence="5" id="KW-0808">Transferase</keyword>
<dbReference type="RefSeq" id="WP_126161460.1">
    <property type="nucleotide sequence ID" value="NZ_RQPJ01000002.1"/>
</dbReference>
<dbReference type="CDD" id="cd00610">
    <property type="entry name" value="OAT_like"/>
    <property type="match status" value="1"/>
</dbReference>
<dbReference type="Gene3D" id="3.90.1150.10">
    <property type="entry name" value="Aspartate Aminotransferase, domain 1"/>
    <property type="match status" value="1"/>
</dbReference>
<dbReference type="PROSITE" id="PS00600">
    <property type="entry name" value="AA_TRANSFER_CLASS_3"/>
    <property type="match status" value="1"/>
</dbReference>
<dbReference type="SUPFAM" id="SSF53383">
    <property type="entry name" value="PLP-dependent transferases"/>
    <property type="match status" value="1"/>
</dbReference>
<dbReference type="PIRSF" id="PIRSF000521">
    <property type="entry name" value="Transaminase_4ab_Lys_Orn"/>
    <property type="match status" value="1"/>
</dbReference>
<dbReference type="InterPro" id="IPR049704">
    <property type="entry name" value="Aminotrans_3_PPA_site"/>
</dbReference>
<dbReference type="PANTHER" id="PTHR43094:SF1">
    <property type="entry name" value="AMINOTRANSFERASE CLASS-III"/>
    <property type="match status" value="1"/>
</dbReference>
<accession>A0A430K6X6</accession>
<dbReference type="AlphaFoldDB" id="A0A430K6X6"/>
<dbReference type="OrthoDB" id="730777at2"/>
<evidence type="ECO:0000256" key="4">
    <source>
        <dbReference type="RuleBase" id="RU003560"/>
    </source>
</evidence>
<dbReference type="Pfam" id="PF00202">
    <property type="entry name" value="Aminotran_3"/>
    <property type="match status" value="1"/>
</dbReference>
<keyword evidence="3 4" id="KW-0663">Pyridoxal phosphate</keyword>
<sequence length="454" mass="50421">MEQYELNNMDENKKTEGDINASPAREAWLRSEINEDTKHILDRDARFFLHQSMSTPCLDVLQSCSGPYIENISGKKYLDFHGNNVHQVGYANPSLIANIVQQLQTLPFSPRRYTNVQAINFAEKLASLAPSDLNRVLLTPNGSSAIGIALKLARAVTGKFKVVSFWDSFHGASLDAISVGGEAVFRESMGPLMPGVERIPPPVTYRGIFEGNEKKCLEYLEYVFSKEGDIGAFIAETIRNTDVQLPSKSFWKKARELCNRYGVLLILDEIPIALGRTGKMFAFEHYKIEPDILCIGKGLGGGLFPQAAMITRDEYNRFADISLGHYTHEKSPIGAVAGLATITFIEEEGLLEKVKADEAFLKKALDAMQLKYPLIGEVRGMGLLWGVELVKDRKTKEKAIEEAEKVMYECLKRGLSFKVSAGNVLQLSPALTISRKELNKALNILDESLAAIHS</sequence>
<protein>
    <submittedName>
        <fullName evidence="5">Aspartate aminotransferase family protein</fullName>
    </submittedName>
</protein>
<dbReference type="PANTHER" id="PTHR43094">
    <property type="entry name" value="AMINOTRANSFERASE"/>
    <property type="match status" value="1"/>
</dbReference>
<evidence type="ECO:0000313" key="5">
    <source>
        <dbReference type="EMBL" id="RTE54729.1"/>
    </source>
</evidence>
<evidence type="ECO:0000256" key="1">
    <source>
        <dbReference type="ARBA" id="ARBA00001933"/>
    </source>
</evidence>
<dbReference type="InterPro" id="IPR015421">
    <property type="entry name" value="PyrdxlP-dep_Trfase_major"/>
</dbReference>
<dbReference type="GO" id="GO:0030170">
    <property type="term" value="F:pyridoxal phosphate binding"/>
    <property type="evidence" value="ECO:0007669"/>
    <property type="project" value="InterPro"/>
</dbReference>
<dbReference type="NCBIfam" id="NF004755">
    <property type="entry name" value="PRK06082.1"/>
    <property type="match status" value="1"/>
</dbReference>
<gene>
    <name evidence="5" type="ORF">EHW67_06060</name>
</gene>
<dbReference type="GO" id="GO:0008483">
    <property type="term" value="F:transaminase activity"/>
    <property type="evidence" value="ECO:0007669"/>
    <property type="project" value="UniProtKB-KW"/>
</dbReference>
<dbReference type="InterPro" id="IPR005814">
    <property type="entry name" value="Aminotrans_3"/>
</dbReference>
<evidence type="ECO:0000256" key="3">
    <source>
        <dbReference type="ARBA" id="ARBA00022898"/>
    </source>
</evidence>